<feature type="compositionally biased region" description="Polar residues" evidence="8">
    <location>
        <begin position="413"/>
        <end position="427"/>
    </location>
</feature>
<feature type="signal peptide" evidence="10">
    <location>
        <begin position="1"/>
        <end position="27"/>
    </location>
</feature>
<keyword evidence="3" id="KW-0748">Sporozoite</keyword>
<evidence type="ECO:0000256" key="2">
    <source>
        <dbReference type="ARBA" id="ARBA00021911"/>
    </source>
</evidence>
<feature type="region of interest" description="Disordered" evidence="8">
    <location>
        <begin position="594"/>
        <end position="632"/>
    </location>
</feature>
<dbReference type="PANTHER" id="PTHR44826">
    <property type="entry name" value="SPORE COAT PROTEIN SP85"/>
    <property type="match status" value="1"/>
</dbReference>
<proteinExistence type="inferred from homology"/>
<feature type="region of interest" description="Disordered" evidence="8">
    <location>
        <begin position="134"/>
        <end position="189"/>
    </location>
</feature>
<keyword evidence="9" id="KW-0812">Transmembrane</keyword>
<feature type="compositionally biased region" description="Polar residues" evidence="8">
    <location>
        <begin position="4404"/>
        <end position="4420"/>
    </location>
</feature>
<reference evidence="11 12" key="1">
    <citation type="journal article" date="2021" name="Sci. Rep.">
        <title>The genome of the diatom Chaetoceros tenuissimus carries an ancient integrated fragment of an extant virus.</title>
        <authorList>
            <person name="Hongo Y."/>
            <person name="Kimura K."/>
            <person name="Takaki Y."/>
            <person name="Yoshida Y."/>
            <person name="Baba S."/>
            <person name="Kobayashi G."/>
            <person name="Nagasaki K."/>
            <person name="Hano T."/>
            <person name="Tomaru Y."/>
        </authorList>
    </citation>
    <scope>NUCLEOTIDE SEQUENCE [LARGE SCALE GENOMIC DNA]</scope>
    <source>
        <strain evidence="11 12">NIES-3715</strain>
    </source>
</reference>
<dbReference type="Proteomes" id="UP001054902">
    <property type="component" value="Unassembled WGS sequence"/>
</dbReference>
<feature type="compositionally biased region" description="Polar residues" evidence="8">
    <location>
        <begin position="147"/>
        <end position="166"/>
    </location>
</feature>
<feature type="compositionally biased region" description="Low complexity" evidence="8">
    <location>
        <begin position="594"/>
        <end position="627"/>
    </location>
</feature>
<keyword evidence="9" id="KW-0472">Membrane</keyword>
<dbReference type="SUPFAM" id="SSF49785">
    <property type="entry name" value="Galactose-binding domain-like"/>
    <property type="match status" value="2"/>
</dbReference>
<sequence length="4799" mass="529524">MISMPSVKVRALYVGLLVAGLHLGASAKVTKHQHQTSQNKNMLDVDFSRPVEKSGNFSSDALFSSHVSSMDEIVPPPLDPDESKTLVGKNTSHSDVSPPNEGPSRSTLDKGSLSLGHAISKSISKVKENYIHGSNTTTTTHRDSVTAVDSVSTTMLSDSTESSATGTKEAVDDRSTTTTTRRDSVTADDSISTTMLSDSSMSAFTSSKSSELVAREMQMQLSSFRIMTSYFGESIPRCVRANSLSAGSKLVMRRCDGNLRNYFHFDQSGLLRLSAKPELCLRWKLEKAQLEVDNCVNGIDNAYFAMGVGRIRAVGFGNDASQQWLVGLNPNNPTEKVRLYKMSAHRDNKSLFLWFKDFASEAPSNVPTSTPSVSPTSIPSSKPSSEPSVKPSPSPSVKPSPSPTSMPSSEPSQVPSTVPSDEPSQVPSVKPSMEPSLLPSSEPSLNPSSEPSLLPSSEPSLNPSSEPSLLPSSEPSMEPSRDPSSEPSLLPSSEPSDQPSLLPSDEPSMEPSRDPSSEPSLLPSSEPSSFPTECADEEGWIVGGGSLYAGMTCTRLNSTYNDWCSAVSQVPDHSYNGKSISEACCACGGSRYQSTFPSSTPSSKPSISSVPTTDSEVPSAAPSSEPSVCEDTPGWEFEQNGAILGCSAIAEYPNHCERFKDIYHLDKNTYSACCSCGGGIHHSVSPSSIPTSRPSMVPSSNPTLSQEPSVAETSSPSGSPSVSQEPSQAPVRSPGTVYDDKECNNSSECKNVGVSFCLQNNDNTIFTSTGKICRASTDSDSDRLLEINELLKNTQEDSAIGLRLRRRDTSVVYDTMSSLLSGISRAYSPIDNTYGGGILKNANDGLIDLDGNTWTAVKLSHVDQTENPYHITQHTWMRFTFTLKTETNAHALCLDFDAIASDARKCFYLAGTDVDPTKHFSPKTSIDMQRAKLLNLASGKVASQISTDIDDVTDAYKAIDGYIDPKDKHLSVPEKNSITKTKHESNPWWEVDLQSTVSINRIVVHKADGYALDEFDLKICLGNDCTVHVDRVVSQNAIIDHRLSTPISGDKVRIEMVGSGVLALAEVLVFGPDESNAEGNIIKTFEIPVGRMLMEGISFGYPIWNGIKSQLESSNSATVVLDTGNHLVSDVMVKFSSSITTFHAELKKNEELECSVELDNLTTDTVHVTLPPNCIGDKIELDGDVSQVQVFGSTEDNESVYGRPLINFISLIQNDRSEEPSGESSFSNVKLYESTVISDDTNMFLPLQVNGDDTSSAISYGNVAAFHQDFGGKIVMSSDETEAKATISGNAWKAFQLATPILVNPRTTLTFSFTLTEQVEGHAICVDNDLDHNPFIGKDVRCILLAGTQFTQWRHVYRENLALGRTAYQNANLSSSTSLGAAGRGNDGNLNTFTNTGLPDNDSNGNVVDTDFWVQIEYGWVVEEVIIHNRMDSYVERFNDYTVYVRKRDDTILDQKRFNTIDESGIVRVSGFRDYESEMTVNEHIEVGIKLHNTVTSKYPHMIGEILVHGRPIIGRATSFTINLSDLFPDLDSDEIHYVALIQDNDGSPLQGQSTFSGIRIHEGDLSSPRGSTAMGQENDSDPEVPHEHVDFGNLVAPELNQWSDVNAHFPSRNDGWKVVSDVTKDPKDDCYYSKFFTYGYNSNNHKETVYHNYLKSAFGSVTEAFGFAFSAYGEEDYKDNLFCEAGEIQEVDRNGFQESYDEIYSGNENKRLQYQEEIQGKATASMSSIAEFAGRKYGPEKAVNKDTSTNLPHFPDDFHWYDGQDGSTKPDGYDCIRFGQKWSEHSYDNQLCWNGNFDSPEIEFYSSEDHIQQNLNRETEEWRDRNREIFNSGRCSEFPSERNGHEAQVCTSKDSPYFLYYEKHTDSAYPMFKKSALSDNKSFICMDVTDNGKFGDDKLCNTGSGQLKGSVTSLTAKRGMPWYKLKWEKVYRMTSLEIWTSSNPYFRYQMKNFKVVFLKKGEEVHKYDHDGIPPPTSVTITADPPLDIDEIKIELNPMSFDYYPFPDERNPVLAIEGIEVKGNLSVESLMESFQYNPPALPFSGKVKCDDDIEKMAFQALVCDIPDTFESSEIPSTVQPNFYFESSTQHWWFPHLLVTPSAFQDQIEAFLKSQYTDDEDLVNWMEDSKRYGEEDWTKLAEELGKEYKDRFNEQTNNTLSTPSFTEYQKSTECNPQSYNTPTPFYFCFESSAESIGTTFTYTSSAATEGSKYKILSEDVGDQDNFGLVAVGDIAAATSSAEMSPIFIKPGDDNSKSISFKKGCYNAFVELVNFDSKTSMPSIDGMGKLPDKCTRTGACVVHWCGSDKIVLSATTRKSATNFKISTYIGGEKTAMKDVPLDTEYCLQQAQPSNSSCKKSRSFTVPVSDFEAANIPSKNEKRGSIMIEKRDDTTKTLECFDLPYDWNFDGFQNRMTGNSAVSKFYTPQFAVPANLVKQTQLQLVDVANDIGGALAVYYTGDGSQSVMIKAQVCTSEKKSVELPFEVEANIGNWGDPITKTAAISDSGTVVVIEDGVLFEEQQQKKALLYQKNKLGLTYSRSENDPLVIGDSSADQVSVYASESGLVSLAVRSKESDKVLQTIEIHFVCSDSKSRFLEGGCQCRDGYVMKSSSYGLKKYLEDGDYCIPQVHSTMLHITEDSAEIPLHEETFSGLTLDNQKVTDGIKLEVRDDSRVFADVQINDEATVVAAEGQAGVKKKLQLTSLKPGKMYALTMKYYETFVRVRFVTRCTCDGDEAEKEKTGAPLNMAITEQKKGRVYFSFVDNSLCENIFSFTRYAAYEEFSESMDSAISFGTMSRSSDTTCDHETILPNEEVFDNLSLSKLIVGKTYVYCVQAGSSGRAYMPSPYDASELSKDLGHSDASCSPHVIQWEASINGVVTTEPHSGSLPIEGVTVSYQLLSMDYEDLSCQGCSGSIETSTGGGFEIDFLVAHPYLEGVTHLDEIPVKLKFRKTTRGTNEIPHTFLCNIGEEVCNDDGHIMFLKHLEFSKKVEVYDATQVMFSGNVFILDTIFAGSVGCPILDAEVKIYHKVPGSEFPELLTETTTDSQGRYEAPVVIGSVINLVEISYLDHKFMAAASNNYDYDGGVLISADGLYKGNDFVDISRASMTLEVAGGDCNRPLGKSTAKISILGCDWPGKTIIHDTYNGDEYKKRVVNLPAPVLEIELIEIQDQQDERIGEIWDAFQNPVDFRVIDLRETAEIEDLLQDEEDKEVHTNTGTAEDEAGDLLADKDEVMEEEETVRFQYDGTLKMSVSIEHSSTYEVENVRYDQLSTTVGFDSFHVIDYMSLFKLRVDLEYEIIKDEVYCNKVDDTHTVNIHSNLGADRMDGFDDFYKSVDYVTQRALTMCSDVDLAGIIDNGRQGTGLCNVTVSQTQDEGNNTFSGIDYTLITGRPNPFGDFTRNLFLSVTSSAKAIDVKHTAKFFIQGNYGKGNGNMFALPTHNPIMILRDPPGGSSYASYENVVTKSKIVASETVVNIASSIDLTITAGASFDGDLCSGGGMGAIVLFCTGVTDAEFEGEIPLGGGISADMMSNSDERSNEISTTWSFTTSEEPARAGEESDVFVGKWLGDFELDCVVNRNDMEYVLTCISIYTVPNLSVMYEEIFLVKWNRENKMPKLVTRNSKTEFESSVAFDLQADSSKPALSFYSLYHLNLLKIPELESAIASQKDTITEMSSSIICCPSPQKGSCLGKITATLPGRSCNDSDKDYENLKLSTLQMALDGWKNAIKSNEDAKKAAKDKNKRISNWFQGNGGNDEDTQITGIETPLVPEELISSATMMDGTSQLLNGQEGAGSDNNRDSIRKAMRVQISGDAGMLEMTISKGSTVAYTKQNCNRIVPGVLSGVIGYAGAYAGLAAAGAGAGLASAAVLPIAGGAVALGTAIAGCNYSLDLSSGVGGLSTDVKLPGVSLGVEGGMNFEFHVEHSSSITNEQGIETSISFGLGDPDDGDEIVLDIYHDEIFGSFIFDTVGGITKCRWEKGTIKGEDPRVRILSQPSQFIFPDKEIIFDIEFLNIGEHVYSYFLIAQDNDSETSALELRLDNYQNLDYEGVAIKLNKEIPEVRSIRITRGPQGYDFLPAKLALRSACEFAMDYETVPVSEYLYNYVKPGTNEKRLKWIEPCPTVQWAGELKRDQGFLINSSSSNKDSLTVTVFNPKHSQKDSTFAEKLVPKGRLEKISFLYRKKGTTIWRNGKMQSENGLVDMDFAQSEESDYGFISLDWFIGDGLLQDASYEVMIEAKCDKIAGPLEFQYSRDDIITGVIDFNPPEPYGYPQPLEEEVLLGQEMYVEFTEDLDCRTPFSFDIEMTIAGPTTSPSLSLSPSSSPSGMPSTSASPSYLPSSVPSSTPSDIPSSVPSILPSDIPSSAPSSMPSSVPSDVPSFSPSESPSDLPSSNPSLIPSDLPSDVPSNIPNGSSSLTRNLNDVGSSHRRLSQNSDFVLRNGDGLHVLCEGRKIKFQVDYTSGLSVSQINGQEFTVEIGRIGGESLSYIEDKNENPIDHQTKGNVRFTKRFAAMDLSRASTRFRFLKRSKDISCSVDGERQLRSELSQFSSIQIDDRLNISDVFCDEKTSVLSAEVEIASKTNSRRLLKGSNRSTSADIFESLKGALNNDESVGTEHRLLREGVSYSIQDVRIIPCKEDFEMYSTDVNSESDYGDHVEEDVDTDVRNGGNRELKQIENEYKLESIEGALLEMKEMESMREMKLKEHDQKLLDEMEKKRELEMKKQEQTLLDDMEQKRELEMAEMKEMEQKRELEMKKHEQMLLDEMQRMKESEASMMKYQMAMLFGGCLFASFATIQMMRRQNN</sequence>
<feature type="compositionally biased region" description="Low complexity" evidence="8">
    <location>
        <begin position="517"/>
        <end position="529"/>
    </location>
</feature>
<comment type="similarity">
    <text evidence="1">Belongs to the plasmodium circumsporozoite protein family.</text>
</comment>
<organism evidence="11 12">
    <name type="scientific">Chaetoceros tenuissimus</name>
    <dbReference type="NCBI Taxonomy" id="426638"/>
    <lineage>
        <taxon>Eukaryota</taxon>
        <taxon>Sar</taxon>
        <taxon>Stramenopiles</taxon>
        <taxon>Ochrophyta</taxon>
        <taxon>Bacillariophyta</taxon>
        <taxon>Coscinodiscophyceae</taxon>
        <taxon>Chaetocerotophycidae</taxon>
        <taxon>Chaetocerotales</taxon>
        <taxon>Chaetocerotaceae</taxon>
        <taxon>Chaetoceros</taxon>
    </lineage>
</organism>
<evidence type="ECO:0000256" key="4">
    <source>
        <dbReference type="ARBA" id="ARBA00022737"/>
    </source>
</evidence>
<gene>
    <name evidence="11" type="ORF">CTEN210_07808</name>
</gene>
<dbReference type="PROSITE" id="PS50231">
    <property type="entry name" value="RICIN_B_LECTIN"/>
    <property type="match status" value="1"/>
</dbReference>
<dbReference type="EMBL" id="BLLK01000045">
    <property type="protein sequence ID" value="GFH51332.1"/>
    <property type="molecule type" value="Genomic_DNA"/>
</dbReference>
<feature type="compositionally biased region" description="Basic and acidic residues" evidence="8">
    <location>
        <begin position="169"/>
        <end position="185"/>
    </location>
</feature>
<dbReference type="InterPro" id="IPR051860">
    <property type="entry name" value="Plasmodium_CSP_Invasion"/>
</dbReference>
<feature type="compositionally biased region" description="Low complexity" evidence="8">
    <location>
        <begin position="364"/>
        <end position="389"/>
    </location>
</feature>
<evidence type="ECO:0000256" key="8">
    <source>
        <dbReference type="SAM" id="MobiDB-lite"/>
    </source>
</evidence>
<keyword evidence="10" id="KW-0732">Signal</keyword>
<feature type="region of interest" description="Disordered" evidence="8">
    <location>
        <begin position="72"/>
        <end position="112"/>
    </location>
</feature>
<comment type="caution">
    <text evidence="11">The sequence shown here is derived from an EMBL/GenBank/DDBJ whole genome shotgun (WGS) entry which is preliminary data.</text>
</comment>
<dbReference type="Pfam" id="PF22633">
    <property type="entry name" value="F5_F8_type_C_2"/>
    <property type="match status" value="1"/>
</dbReference>
<evidence type="ECO:0000256" key="6">
    <source>
        <dbReference type="ARBA" id="ARBA00045806"/>
    </source>
</evidence>
<feature type="region of interest" description="Disordered" evidence="8">
    <location>
        <begin position="4306"/>
        <end position="4424"/>
    </location>
</feature>
<feature type="transmembrane region" description="Helical" evidence="9">
    <location>
        <begin position="4774"/>
        <end position="4794"/>
    </location>
</feature>
<evidence type="ECO:0000256" key="1">
    <source>
        <dbReference type="ARBA" id="ARBA00006241"/>
    </source>
</evidence>
<feature type="region of interest" description="Disordered" evidence="8">
    <location>
        <begin position="364"/>
        <end position="536"/>
    </location>
</feature>
<evidence type="ECO:0000256" key="7">
    <source>
        <dbReference type="SAM" id="Coils"/>
    </source>
</evidence>
<evidence type="ECO:0000256" key="10">
    <source>
        <dbReference type="SAM" id="SignalP"/>
    </source>
</evidence>
<feature type="compositionally biased region" description="Polar residues" evidence="8">
    <location>
        <begin position="88"/>
        <end position="97"/>
    </location>
</feature>
<evidence type="ECO:0000256" key="3">
    <source>
        <dbReference type="ARBA" id="ARBA00022522"/>
    </source>
</evidence>
<protein>
    <recommendedName>
        <fullName evidence="2">Circumsporozoite protein</fullName>
    </recommendedName>
</protein>
<dbReference type="InterPro" id="IPR008979">
    <property type="entry name" value="Galactose-bd-like_sf"/>
</dbReference>
<comment type="function">
    <text evidence="6">Essential sporozoite protein. In the mosquito vector, required for sporozoite development in the oocyst, migration through the vector hemolymph and entry into the vector salivary glands. In the vertebrate host, required for sporozoite migration through the host dermis and infection of host hepatocytes. Binds to highly sulfated heparan sulfate proteoglycans (HSPGs) on the surface of host hepatocytes.</text>
</comment>
<evidence type="ECO:0000313" key="12">
    <source>
        <dbReference type="Proteomes" id="UP001054902"/>
    </source>
</evidence>
<feature type="compositionally biased region" description="Low complexity" evidence="8">
    <location>
        <begin position="4306"/>
        <end position="4403"/>
    </location>
</feature>
<evidence type="ECO:0000256" key="5">
    <source>
        <dbReference type="ARBA" id="ARBA00033726"/>
    </source>
</evidence>
<feature type="compositionally biased region" description="Low complexity" evidence="8">
    <location>
        <begin position="708"/>
        <end position="728"/>
    </location>
</feature>
<keyword evidence="7" id="KW-0175">Coiled coil</keyword>
<feature type="region of interest" description="Disordered" evidence="8">
    <location>
        <begin position="685"/>
        <end position="739"/>
    </location>
</feature>
<keyword evidence="9" id="KW-1133">Transmembrane helix</keyword>
<evidence type="ECO:0000313" key="11">
    <source>
        <dbReference type="EMBL" id="GFH51332.1"/>
    </source>
</evidence>
<feature type="compositionally biased region" description="Pro residues" evidence="8">
    <location>
        <begin position="390"/>
        <end position="404"/>
    </location>
</feature>
<keyword evidence="4" id="KW-0677">Repeat</keyword>
<accession>A0AAD3H5G7</accession>
<comment type="function">
    <text evidence="5">In the vertebrate host, binds to highly sulfated heparan sulfate proteoglycans (HSPGs) on the surface of host hepatocytes and is required for sporozoite invasion of the host hepatocytes.</text>
</comment>
<feature type="compositionally biased region" description="Polar residues" evidence="8">
    <location>
        <begin position="685"/>
        <end position="707"/>
    </location>
</feature>
<keyword evidence="12" id="KW-1185">Reference proteome</keyword>
<name>A0AAD3H5G7_9STRA</name>
<evidence type="ECO:0000256" key="9">
    <source>
        <dbReference type="SAM" id="Phobius"/>
    </source>
</evidence>
<feature type="compositionally biased region" description="Low complexity" evidence="8">
    <location>
        <begin position="431"/>
        <end position="478"/>
    </location>
</feature>
<feature type="compositionally biased region" description="Low complexity" evidence="8">
    <location>
        <begin position="485"/>
        <end position="510"/>
    </location>
</feature>
<feature type="coiled-coil region" evidence="7">
    <location>
        <begin position="4698"/>
        <end position="4754"/>
    </location>
</feature>
<dbReference type="PANTHER" id="PTHR44826:SF3">
    <property type="entry name" value="SPORE COAT PROTEIN SP85"/>
    <property type="match status" value="1"/>
</dbReference>
<dbReference type="Gene3D" id="2.60.120.260">
    <property type="entry name" value="Galactose-binding domain-like"/>
    <property type="match status" value="2"/>
</dbReference>
<feature type="chain" id="PRO_5042060567" description="Circumsporozoite protein" evidence="10">
    <location>
        <begin position="28"/>
        <end position="4799"/>
    </location>
</feature>